<evidence type="ECO:0000313" key="1">
    <source>
        <dbReference type="Proteomes" id="UP001515500"/>
    </source>
</evidence>
<gene>
    <name evidence="2" type="primary">LOC120260089</name>
</gene>
<dbReference type="GeneID" id="120260089"/>
<accession>A0AB40B9Y1</accession>
<proteinExistence type="predicted"/>
<dbReference type="InterPro" id="IPR055298">
    <property type="entry name" value="AtLOH3-like"/>
</dbReference>
<dbReference type="RefSeq" id="XP_039123466.1">
    <property type="nucleotide sequence ID" value="XM_039267532.1"/>
</dbReference>
<protein>
    <submittedName>
        <fullName evidence="2">Uncharacterized protein LOC120260089</fullName>
    </submittedName>
</protein>
<evidence type="ECO:0000313" key="2">
    <source>
        <dbReference type="RefSeq" id="XP_039123466.1"/>
    </source>
</evidence>
<dbReference type="Proteomes" id="UP001515500">
    <property type="component" value="Chromosome 5"/>
</dbReference>
<sequence length="159" mass="18587">MQNRFPEASTELLILMSYLDPRDSFSKFNTHKLLRLTKLYLGGFTIIECMMLKDQLATFIYEVRDDDDFIDIGDLGGFARKMVETGKHAIFPLINRLIELELVLPVETASVERVFFSFNVVKTDLRKEMGDEWMNDSLVVYIEWEVFATIDNEVVLQRF</sequence>
<organism evidence="1 2">
    <name type="scientific">Dioscorea cayennensis subsp. rotundata</name>
    <name type="common">White Guinea yam</name>
    <name type="synonym">Dioscorea rotundata</name>
    <dbReference type="NCBI Taxonomy" id="55577"/>
    <lineage>
        <taxon>Eukaryota</taxon>
        <taxon>Viridiplantae</taxon>
        <taxon>Streptophyta</taxon>
        <taxon>Embryophyta</taxon>
        <taxon>Tracheophyta</taxon>
        <taxon>Spermatophyta</taxon>
        <taxon>Magnoliopsida</taxon>
        <taxon>Liliopsida</taxon>
        <taxon>Dioscoreales</taxon>
        <taxon>Dioscoreaceae</taxon>
        <taxon>Dioscorea</taxon>
    </lineage>
</organism>
<name>A0AB40B9Y1_DIOCR</name>
<keyword evidence="1" id="KW-1185">Reference proteome</keyword>
<dbReference type="PANTHER" id="PTHR11697">
    <property type="entry name" value="GENERAL TRANSCRIPTION FACTOR 2-RELATED ZINC FINGER PROTEIN"/>
    <property type="match status" value="1"/>
</dbReference>
<reference evidence="2" key="1">
    <citation type="submission" date="2025-08" db="UniProtKB">
        <authorList>
            <consortium name="RefSeq"/>
        </authorList>
    </citation>
    <scope>IDENTIFICATION</scope>
</reference>
<dbReference type="AlphaFoldDB" id="A0AB40B9Y1"/>
<dbReference type="PANTHER" id="PTHR11697:SF230">
    <property type="entry name" value="ZINC FINGER, MYM DOMAIN CONTAINING 1"/>
    <property type="match status" value="1"/>
</dbReference>